<sequence length="135" mass="14889">MLNYKHLLLAALLISNFCSAQAFDNKNSNMTESNFSNFNTGRDYCLNARENKVYVNTCMPIFNKNGDGYINVAILGNDHIGVAPFTIFGAFDQVHSSTSFYTSVTNTVTGQTIYTGLITNMVGLICDSNSCTPWK</sequence>
<evidence type="ECO:0000313" key="3">
    <source>
        <dbReference type="Proteomes" id="UP000281474"/>
    </source>
</evidence>
<dbReference type="AlphaFoldDB" id="A0A3L8PW13"/>
<evidence type="ECO:0000256" key="1">
    <source>
        <dbReference type="SAM" id="SignalP"/>
    </source>
</evidence>
<dbReference type="EMBL" id="QZEI01000062">
    <property type="protein sequence ID" value="RLV58618.1"/>
    <property type="molecule type" value="Genomic_DNA"/>
</dbReference>
<name>A0A3L8PW13_9GAMM</name>
<gene>
    <name evidence="2" type="ORF">D5018_16255</name>
</gene>
<dbReference type="Proteomes" id="UP000281474">
    <property type="component" value="Unassembled WGS sequence"/>
</dbReference>
<evidence type="ECO:0000313" key="2">
    <source>
        <dbReference type="EMBL" id="RLV58618.1"/>
    </source>
</evidence>
<feature type="chain" id="PRO_5018045571" description="Adhesin" evidence="1">
    <location>
        <begin position="23"/>
        <end position="135"/>
    </location>
</feature>
<protein>
    <recommendedName>
        <fullName evidence="4">Adhesin</fullName>
    </recommendedName>
</protein>
<accession>A0A3L8PW13</accession>
<evidence type="ECO:0008006" key="4">
    <source>
        <dbReference type="Google" id="ProtNLM"/>
    </source>
</evidence>
<reference evidence="2 3" key="1">
    <citation type="submission" date="2018-09" db="EMBL/GenBank/DDBJ databases">
        <title>Phylogeny of the Shewanellaceae, and recommendation for two new genera, Pseudoshewanella and Parashewanella.</title>
        <authorList>
            <person name="Wang G."/>
        </authorList>
    </citation>
    <scope>NUCLEOTIDE SEQUENCE [LARGE SCALE GENOMIC DNA]</scope>
    <source>
        <strain evidence="2 3">C51</strain>
    </source>
</reference>
<keyword evidence="3" id="KW-1185">Reference proteome</keyword>
<comment type="caution">
    <text evidence="2">The sequence shown here is derived from an EMBL/GenBank/DDBJ whole genome shotgun (WGS) entry which is preliminary data.</text>
</comment>
<organism evidence="2 3">
    <name type="scientific">Parashewanella curva</name>
    <dbReference type="NCBI Taxonomy" id="2338552"/>
    <lineage>
        <taxon>Bacteria</taxon>
        <taxon>Pseudomonadati</taxon>
        <taxon>Pseudomonadota</taxon>
        <taxon>Gammaproteobacteria</taxon>
        <taxon>Alteromonadales</taxon>
        <taxon>Shewanellaceae</taxon>
        <taxon>Parashewanella</taxon>
    </lineage>
</organism>
<proteinExistence type="predicted"/>
<keyword evidence="1" id="KW-0732">Signal</keyword>
<feature type="signal peptide" evidence="1">
    <location>
        <begin position="1"/>
        <end position="22"/>
    </location>
</feature>